<accession>A0A371JXS2</accession>
<comment type="caution">
    <text evidence="1">The sequence shown here is derived from an EMBL/GenBank/DDBJ whole genome shotgun (WGS) entry which is preliminary data.</text>
</comment>
<name>A0A371JXS2_9GAMM</name>
<dbReference type="EMBL" id="QTSU01000003">
    <property type="protein sequence ID" value="RDZ26434.1"/>
    <property type="molecule type" value="Genomic_DNA"/>
</dbReference>
<evidence type="ECO:0000313" key="2">
    <source>
        <dbReference type="Proteomes" id="UP000264492"/>
    </source>
</evidence>
<protein>
    <submittedName>
        <fullName evidence="1">Uncharacterized protein</fullName>
    </submittedName>
</protein>
<keyword evidence="2" id="KW-1185">Reference proteome</keyword>
<sequence length="155" mass="16787">MPLAPAMAADDIDFVRGCWATRATPGGPVDGFLRLLPDRERGDRLEGHAVAAYGDPPPVRLDLSFARDGSALGLRRPAPGYEALDARLPSRYLRLPQVGAALLPRAGGHVAAYAQEDAKDWIVVKAYDERLTIQQIDAEGRVAVTYFDGERDGCD</sequence>
<evidence type="ECO:0000313" key="1">
    <source>
        <dbReference type="EMBL" id="RDZ26434.1"/>
    </source>
</evidence>
<proteinExistence type="predicted"/>
<gene>
    <name evidence="1" type="ORF">DX914_15650</name>
</gene>
<organism evidence="1 2">
    <name type="scientific">Lysobacter silvisoli</name>
    <dbReference type="NCBI Taxonomy" id="2293254"/>
    <lineage>
        <taxon>Bacteria</taxon>
        <taxon>Pseudomonadati</taxon>
        <taxon>Pseudomonadota</taxon>
        <taxon>Gammaproteobacteria</taxon>
        <taxon>Lysobacterales</taxon>
        <taxon>Lysobacteraceae</taxon>
        <taxon>Lysobacter</taxon>
    </lineage>
</organism>
<dbReference type="Proteomes" id="UP000264492">
    <property type="component" value="Unassembled WGS sequence"/>
</dbReference>
<reference evidence="1 2" key="1">
    <citation type="submission" date="2018-08" db="EMBL/GenBank/DDBJ databases">
        <title>Lysobacter sp. zong2l5, whole genome shotgun sequence.</title>
        <authorList>
            <person name="Zhang X."/>
            <person name="Feng G."/>
            <person name="Zhu H."/>
        </authorList>
    </citation>
    <scope>NUCLEOTIDE SEQUENCE [LARGE SCALE GENOMIC DNA]</scope>
    <source>
        <strain evidence="2">zong2l5</strain>
    </source>
</reference>
<dbReference type="AlphaFoldDB" id="A0A371JXS2"/>